<keyword evidence="4" id="KW-1185">Reference proteome</keyword>
<keyword evidence="2" id="KW-0812">Transmembrane</keyword>
<evidence type="ECO:0000313" key="4">
    <source>
        <dbReference type="Proteomes" id="UP000051952"/>
    </source>
</evidence>
<organism evidence="3 4">
    <name type="scientific">Bodo saltans</name>
    <name type="common">Flagellated protozoan</name>
    <dbReference type="NCBI Taxonomy" id="75058"/>
    <lineage>
        <taxon>Eukaryota</taxon>
        <taxon>Discoba</taxon>
        <taxon>Euglenozoa</taxon>
        <taxon>Kinetoplastea</taxon>
        <taxon>Metakinetoplastina</taxon>
        <taxon>Eubodonida</taxon>
        <taxon>Bodonidae</taxon>
        <taxon>Bodo</taxon>
    </lineage>
</organism>
<sequence>MPPAAASGRARRTFLASLRLLVLGVIVVTFISLPLRSQHGGGGSSSILLPATGGGIKFDDDVPKGDEHQGDSSALTDHHATAAAATRKNIFPPPAAPLETLPVLHFTFPKEALLDTLFTNGDALLNKTHLFPQQETPTLEKSGKQFDRYHNPYTPSTVDVAPHTTCKNGAHLSGRWVHDESLKPKYPSYGEILGCCQRGFEAAGHSADDIRPELKYRWESDSCDLFDWSEEKFCKALRGRDMMIAGDSLNDHWHASLYYLLGGRKDIYKKEGTVRGKRACGTHEICHKYYPRPLRLYFLTNQLLQEERRLFRNYKWW</sequence>
<name>A0A0S4IVI4_BODSA</name>
<dbReference type="AlphaFoldDB" id="A0A0S4IVI4"/>
<dbReference type="EMBL" id="CYKH01000693">
    <property type="protein sequence ID" value="CUG19160.1"/>
    <property type="molecule type" value="Genomic_DNA"/>
</dbReference>
<evidence type="ECO:0000313" key="3">
    <source>
        <dbReference type="EMBL" id="CUG19160.1"/>
    </source>
</evidence>
<keyword evidence="2" id="KW-0472">Membrane</keyword>
<feature type="non-terminal residue" evidence="3">
    <location>
        <position position="317"/>
    </location>
</feature>
<accession>A0A0S4IVI4</accession>
<evidence type="ECO:0000256" key="1">
    <source>
        <dbReference type="SAM" id="MobiDB-lite"/>
    </source>
</evidence>
<evidence type="ECO:0000256" key="2">
    <source>
        <dbReference type="SAM" id="Phobius"/>
    </source>
</evidence>
<feature type="transmembrane region" description="Helical" evidence="2">
    <location>
        <begin position="12"/>
        <end position="35"/>
    </location>
</feature>
<gene>
    <name evidence="3" type="ORF">BSAL_75580</name>
</gene>
<dbReference type="Proteomes" id="UP000051952">
    <property type="component" value="Unassembled WGS sequence"/>
</dbReference>
<reference evidence="4" key="1">
    <citation type="submission" date="2015-09" db="EMBL/GenBank/DDBJ databases">
        <authorList>
            <consortium name="Pathogen Informatics"/>
        </authorList>
    </citation>
    <scope>NUCLEOTIDE SEQUENCE [LARGE SCALE GENOMIC DNA]</scope>
    <source>
        <strain evidence="4">Lake Konstanz</strain>
    </source>
</reference>
<feature type="region of interest" description="Disordered" evidence="1">
    <location>
        <begin position="58"/>
        <end position="79"/>
    </location>
</feature>
<keyword evidence="2" id="KW-1133">Transmembrane helix</keyword>
<protein>
    <submittedName>
        <fullName evidence="3">Membrane-associated protein, putative</fullName>
    </submittedName>
</protein>
<dbReference type="OrthoDB" id="242361at2759"/>
<dbReference type="VEuPathDB" id="TriTrypDB:BSAL_75580"/>
<proteinExistence type="predicted"/>